<evidence type="ECO:0000313" key="1">
    <source>
        <dbReference type="EMBL" id="KAK9939078.1"/>
    </source>
</evidence>
<protein>
    <submittedName>
        <fullName evidence="1">Uncharacterized protein</fullName>
    </submittedName>
</protein>
<name>A0AAW1XRK6_RUBAR</name>
<sequence length="229" mass="24164">MLPPLQFRSLITNHNTKCSNHLDTAGITIARVVPCPCSSLSIATSSSSDAVAAALASQTAPPSNPCFIQSHTRSLTQAAHHHKSAHGLITTIQSSHGKPGTIIAPISTSTNPPILCHHQAANNQIKASYCKFPEPVSSAIPKIHITNMLLHRARALPSLTLTTPCLLPDPRHQAVAHKSGAVASPCPSRNLSPVAFLRLCSWQSSSHQLNPLASTLMPLHTGSASQLPP</sequence>
<dbReference type="EMBL" id="JBEDUW010000003">
    <property type="protein sequence ID" value="KAK9939078.1"/>
    <property type="molecule type" value="Genomic_DNA"/>
</dbReference>
<accession>A0AAW1XRK6</accession>
<comment type="caution">
    <text evidence="1">The sequence shown here is derived from an EMBL/GenBank/DDBJ whole genome shotgun (WGS) entry which is preliminary data.</text>
</comment>
<dbReference type="Proteomes" id="UP001457282">
    <property type="component" value="Unassembled WGS sequence"/>
</dbReference>
<organism evidence="1 2">
    <name type="scientific">Rubus argutus</name>
    <name type="common">Southern blackberry</name>
    <dbReference type="NCBI Taxonomy" id="59490"/>
    <lineage>
        <taxon>Eukaryota</taxon>
        <taxon>Viridiplantae</taxon>
        <taxon>Streptophyta</taxon>
        <taxon>Embryophyta</taxon>
        <taxon>Tracheophyta</taxon>
        <taxon>Spermatophyta</taxon>
        <taxon>Magnoliopsida</taxon>
        <taxon>eudicotyledons</taxon>
        <taxon>Gunneridae</taxon>
        <taxon>Pentapetalae</taxon>
        <taxon>rosids</taxon>
        <taxon>fabids</taxon>
        <taxon>Rosales</taxon>
        <taxon>Rosaceae</taxon>
        <taxon>Rosoideae</taxon>
        <taxon>Rosoideae incertae sedis</taxon>
        <taxon>Rubus</taxon>
    </lineage>
</organism>
<keyword evidence="2" id="KW-1185">Reference proteome</keyword>
<dbReference type="AlphaFoldDB" id="A0AAW1XRK6"/>
<reference evidence="1 2" key="1">
    <citation type="journal article" date="2023" name="G3 (Bethesda)">
        <title>A chromosome-length genome assembly and annotation of blackberry (Rubus argutus, cv. 'Hillquist').</title>
        <authorList>
            <person name="Bruna T."/>
            <person name="Aryal R."/>
            <person name="Dudchenko O."/>
            <person name="Sargent D.J."/>
            <person name="Mead D."/>
            <person name="Buti M."/>
            <person name="Cavallini A."/>
            <person name="Hytonen T."/>
            <person name="Andres J."/>
            <person name="Pham M."/>
            <person name="Weisz D."/>
            <person name="Mascagni F."/>
            <person name="Usai G."/>
            <person name="Natali L."/>
            <person name="Bassil N."/>
            <person name="Fernandez G.E."/>
            <person name="Lomsadze A."/>
            <person name="Armour M."/>
            <person name="Olukolu B."/>
            <person name="Poorten T."/>
            <person name="Britton C."/>
            <person name="Davik J."/>
            <person name="Ashrafi H."/>
            <person name="Aiden E.L."/>
            <person name="Borodovsky M."/>
            <person name="Worthington M."/>
        </authorList>
    </citation>
    <scope>NUCLEOTIDE SEQUENCE [LARGE SCALE GENOMIC DNA]</scope>
    <source>
        <strain evidence="1">PI 553951</strain>
    </source>
</reference>
<evidence type="ECO:0000313" key="2">
    <source>
        <dbReference type="Proteomes" id="UP001457282"/>
    </source>
</evidence>
<proteinExistence type="predicted"/>
<gene>
    <name evidence="1" type="ORF">M0R45_015787</name>
</gene>